<name>A0ABU1XUP9_9GAMM</name>
<protein>
    <recommendedName>
        <fullName evidence="3">Carboxypeptidase regulatory-like domain-containing protein</fullName>
    </recommendedName>
</protein>
<sequence>MHNNSPIPQNAAGREVPASAVRVPATVEAFAILEGRAPTGSVVETPTGSVTVGDDGRFALQAPAEGTWTIHVRRPAPLTPLRFNVVVHRSPRD</sequence>
<evidence type="ECO:0008006" key="3">
    <source>
        <dbReference type="Google" id="ProtNLM"/>
    </source>
</evidence>
<comment type="caution">
    <text evidence="1">The sequence shown here is derived from an EMBL/GenBank/DDBJ whole genome shotgun (WGS) entry which is preliminary data.</text>
</comment>
<organism evidence="1 2">
    <name type="scientific">Luteimonas terrae</name>
    <dbReference type="NCBI Taxonomy" id="1530191"/>
    <lineage>
        <taxon>Bacteria</taxon>
        <taxon>Pseudomonadati</taxon>
        <taxon>Pseudomonadota</taxon>
        <taxon>Gammaproteobacteria</taxon>
        <taxon>Lysobacterales</taxon>
        <taxon>Lysobacteraceae</taxon>
        <taxon>Luteimonas</taxon>
    </lineage>
</organism>
<keyword evidence="2" id="KW-1185">Reference proteome</keyword>
<evidence type="ECO:0000313" key="2">
    <source>
        <dbReference type="Proteomes" id="UP001256588"/>
    </source>
</evidence>
<reference evidence="1 2" key="1">
    <citation type="submission" date="2023-07" db="EMBL/GenBank/DDBJ databases">
        <title>Sorghum-associated microbial communities from plants grown in Nebraska, USA.</title>
        <authorList>
            <person name="Schachtman D."/>
        </authorList>
    </citation>
    <scope>NUCLEOTIDE SEQUENCE [LARGE SCALE GENOMIC DNA]</scope>
    <source>
        <strain evidence="1 2">4099</strain>
    </source>
</reference>
<dbReference type="EMBL" id="JAVDWO010000004">
    <property type="protein sequence ID" value="MDR7192492.1"/>
    <property type="molecule type" value="Genomic_DNA"/>
</dbReference>
<evidence type="ECO:0000313" key="1">
    <source>
        <dbReference type="EMBL" id="MDR7192492.1"/>
    </source>
</evidence>
<gene>
    <name evidence="1" type="ORF">J2W68_001206</name>
</gene>
<proteinExistence type="predicted"/>
<accession>A0ABU1XUP9</accession>
<dbReference type="Proteomes" id="UP001256588">
    <property type="component" value="Unassembled WGS sequence"/>
</dbReference>